<comment type="caution">
    <text evidence="2">The sequence shown here is derived from an EMBL/GenBank/DDBJ whole genome shotgun (WGS) entry which is preliminary data.</text>
</comment>
<dbReference type="InterPro" id="IPR009061">
    <property type="entry name" value="DNA-bd_dom_put_sf"/>
</dbReference>
<keyword evidence="3" id="KW-1185">Reference proteome</keyword>
<evidence type="ECO:0000259" key="1">
    <source>
        <dbReference type="Pfam" id="PF12728"/>
    </source>
</evidence>
<dbReference type="Proteomes" id="UP000215999">
    <property type="component" value="Unassembled WGS sequence"/>
</dbReference>
<dbReference type="SUPFAM" id="SSF46955">
    <property type="entry name" value="Putative DNA-binding domain"/>
    <property type="match status" value="1"/>
</dbReference>
<evidence type="ECO:0000313" key="3">
    <source>
        <dbReference type="Proteomes" id="UP000215999"/>
    </source>
</evidence>
<reference evidence="2 3" key="1">
    <citation type="journal article" date="2016" name="Antonie Van Leeuwenhoek">
        <title>Photobacterium sanguinicancri sp. nov. isolated from marine animals.</title>
        <authorList>
            <person name="Gomez-Gil B."/>
            <person name="Roque A."/>
            <person name="Rotllant G."/>
            <person name="Romalde J.L."/>
            <person name="Doce A."/>
            <person name="Eggermont M."/>
            <person name="Defoirdt T."/>
        </authorList>
    </citation>
    <scope>NUCLEOTIDE SEQUENCE [LARGE SCALE GENOMIC DNA]</scope>
    <source>
        <strain evidence="2 3">CAIM 1827</strain>
    </source>
</reference>
<protein>
    <submittedName>
        <fullName evidence="2">Helix-turn-helix domain-containing protein</fullName>
    </submittedName>
</protein>
<feature type="domain" description="Helix-turn-helix" evidence="1">
    <location>
        <begin position="4"/>
        <end position="54"/>
    </location>
</feature>
<gene>
    <name evidence="2" type="ORF">ASV53_20130</name>
</gene>
<dbReference type="InterPro" id="IPR041657">
    <property type="entry name" value="HTH_17"/>
</dbReference>
<accession>A0ABX4FUV8</accession>
<proteinExistence type="predicted"/>
<sequence length="60" mass="6963">MSRVLTIEEFAEMYGLNPATVRTNVTRNPGSLPPVMRIGRSVRFLRSEVELWEQKMIKRA</sequence>
<dbReference type="RefSeq" id="WP_094958414.1">
    <property type="nucleotide sequence ID" value="NZ_NOIF01000185.1"/>
</dbReference>
<organism evidence="2 3">
    <name type="scientific">Photobacterium sanguinicancri</name>
    <dbReference type="NCBI Taxonomy" id="875932"/>
    <lineage>
        <taxon>Bacteria</taxon>
        <taxon>Pseudomonadati</taxon>
        <taxon>Pseudomonadota</taxon>
        <taxon>Gammaproteobacteria</taxon>
        <taxon>Vibrionales</taxon>
        <taxon>Vibrionaceae</taxon>
        <taxon>Photobacterium</taxon>
    </lineage>
</organism>
<dbReference type="EMBL" id="NOIF01000185">
    <property type="protein sequence ID" value="OZS42110.1"/>
    <property type="molecule type" value="Genomic_DNA"/>
</dbReference>
<dbReference type="Pfam" id="PF12728">
    <property type="entry name" value="HTH_17"/>
    <property type="match status" value="1"/>
</dbReference>
<name>A0ABX4FUV8_9GAMM</name>
<evidence type="ECO:0000313" key="2">
    <source>
        <dbReference type="EMBL" id="OZS42110.1"/>
    </source>
</evidence>